<reference evidence="2" key="1">
    <citation type="journal article" date="2021" name="J. Anim. Genet.">
        <title>Illuminating the plant rhabdovirus landscape through metatranscriptomics data.</title>
        <authorList>
            <person name="Bejerman N."/>
            <person name="Dietzgen R.G."/>
            <person name="Debat H."/>
        </authorList>
    </citation>
    <scope>NUCLEOTIDE SEQUENCE</scope>
</reference>
<feature type="transmembrane region" description="Helical" evidence="1">
    <location>
        <begin position="37"/>
        <end position="55"/>
    </location>
</feature>
<evidence type="ECO:0000313" key="2">
    <source>
        <dbReference type="EMBL" id="DAF42344.1"/>
    </source>
</evidence>
<sequence length="69" mass="8277">MTHWLIMNLDDNNSIYRPSPRWTDYSNSYEPLSTTQILLTLVILKIFAAVMWMCCRKPKRIAPFRARWT</sequence>
<name>A0A8D9PH08_9RHAB</name>
<dbReference type="EMBL" id="BK014307">
    <property type="protein sequence ID" value="DAF42344.1"/>
    <property type="molecule type" value="Viral_cRNA"/>
</dbReference>
<evidence type="ECO:0000256" key="1">
    <source>
        <dbReference type="SAM" id="Phobius"/>
    </source>
</evidence>
<dbReference type="Proteomes" id="UP001161595">
    <property type="component" value="Segment"/>
</dbReference>
<evidence type="ECO:0000313" key="3">
    <source>
        <dbReference type="Proteomes" id="UP001161595"/>
    </source>
</evidence>
<dbReference type="KEGG" id="vg:80541023"/>
<keyword evidence="1" id="KW-0812">Transmembrane</keyword>
<accession>A0A8D9PH08</accession>
<keyword evidence="3" id="KW-1185">Reference proteome</keyword>
<dbReference type="GeneID" id="80541023"/>
<proteinExistence type="predicted"/>
<reference evidence="2" key="2">
    <citation type="journal article" date="2021" name="Viruses">
        <title>Illuminating the Plant Rhabdovirus Landscape through Metatranscriptomics Data.</title>
        <authorList>
            <person name="Bejerman N."/>
            <person name="Dietzgen R.G."/>
            <person name="Debat H."/>
        </authorList>
    </citation>
    <scope>NUCLEOTIDE SEQUENCE</scope>
</reference>
<keyword evidence="1" id="KW-0472">Membrane</keyword>
<dbReference type="RefSeq" id="YP_010802297.1">
    <property type="nucleotide sequence ID" value="NC_076979.1"/>
</dbReference>
<protein>
    <submittedName>
        <fullName evidence="2">P6</fullName>
    </submittedName>
</protein>
<keyword evidence="1" id="KW-1133">Transmembrane helix</keyword>
<organism evidence="2 3">
    <name type="scientific">Nymphaea alba virus 1</name>
    <dbReference type="NCBI Taxonomy" id="2793733"/>
    <lineage>
        <taxon>Viruses</taxon>
        <taxon>Riboviria</taxon>
        <taxon>Orthornavirae</taxon>
        <taxon>Negarnaviricota</taxon>
        <taxon>Haploviricotina</taxon>
        <taxon>Monjiviricetes</taxon>
        <taxon>Mononegavirales</taxon>
        <taxon>Rhabdoviridae</taxon>
        <taxon>Betarhabdovirinae</taxon>
        <taxon>Alphacytorhabdovirus</taxon>
        <taxon>Alphacytorhabdovirus nymphaeae</taxon>
        <taxon>Cytorhabdovirus nymphaeae</taxon>
    </lineage>
</organism>